<proteinExistence type="predicted"/>
<organism evidence="2 3">
    <name type="scientific">Massilia cellulosiltytica</name>
    <dbReference type="NCBI Taxonomy" id="2683234"/>
    <lineage>
        <taxon>Bacteria</taxon>
        <taxon>Pseudomonadati</taxon>
        <taxon>Pseudomonadota</taxon>
        <taxon>Betaproteobacteria</taxon>
        <taxon>Burkholderiales</taxon>
        <taxon>Oxalobacteraceae</taxon>
        <taxon>Telluria group</taxon>
        <taxon>Massilia</taxon>
    </lineage>
</organism>
<evidence type="ECO:0000313" key="3">
    <source>
        <dbReference type="Proteomes" id="UP000443353"/>
    </source>
</evidence>
<feature type="region of interest" description="Disordered" evidence="1">
    <location>
        <begin position="1"/>
        <end position="33"/>
    </location>
</feature>
<sequence length="125" mass="13179">MSNRDKDQGVDLDAQLQAAAGPTHRPFSRLDPGATSRGAVFIESVADMCAGLQTCLQLVHSTDLAVQARAMDDDEPAPSLGVVDRERLLRLAIAVTGALASGAQQEIEWINAQAPKRAAGQEASK</sequence>
<gene>
    <name evidence="2" type="ORF">GPY61_31965</name>
</gene>
<name>A0A7X3G6I9_9BURK</name>
<dbReference type="AlphaFoldDB" id="A0A7X3G6I9"/>
<comment type="caution">
    <text evidence="2">The sequence shown here is derived from an EMBL/GenBank/DDBJ whole genome shotgun (WGS) entry which is preliminary data.</text>
</comment>
<reference evidence="2 3" key="1">
    <citation type="submission" date="2019-12" db="EMBL/GenBank/DDBJ databases">
        <authorList>
            <person name="Li C."/>
            <person name="Zhao J."/>
        </authorList>
    </citation>
    <scope>NUCLEOTIDE SEQUENCE [LARGE SCALE GENOMIC DNA]</scope>
    <source>
        <strain evidence="2 3">NEAU-DD11</strain>
    </source>
</reference>
<keyword evidence="3" id="KW-1185">Reference proteome</keyword>
<evidence type="ECO:0000256" key="1">
    <source>
        <dbReference type="SAM" id="MobiDB-lite"/>
    </source>
</evidence>
<dbReference type="EMBL" id="WSES01000019">
    <property type="protein sequence ID" value="MVW64539.1"/>
    <property type="molecule type" value="Genomic_DNA"/>
</dbReference>
<dbReference type="RefSeq" id="WP_160410962.1">
    <property type="nucleotide sequence ID" value="NZ_WSES01000019.1"/>
</dbReference>
<dbReference type="Proteomes" id="UP000443353">
    <property type="component" value="Unassembled WGS sequence"/>
</dbReference>
<accession>A0A7X3G6I9</accession>
<protein>
    <submittedName>
        <fullName evidence="2">Uncharacterized protein</fullName>
    </submittedName>
</protein>
<evidence type="ECO:0000313" key="2">
    <source>
        <dbReference type="EMBL" id="MVW64539.1"/>
    </source>
</evidence>